<dbReference type="Proteomes" id="UP000285865">
    <property type="component" value="Unassembled WGS sequence"/>
</dbReference>
<organism evidence="1 2">
    <name type="scientific">Agathobacter rectalis</name>
    <dbReference type="NCBI Taxonomy" id="39491"/>
    <lineage>
        <taxon>Bacteria</taxon>
        <taxon>Bacillati</taxon>
        <taxon>Bacillota</taxon>
        <taxon>Clostridia</taxon>
        <taxon>Lachnospirales</taxon>
        <taxon>Lachnospiraceae</taxon>
        <taxon>Agathobacter</taxon>
    </lineage>
</organism>
<accession>A0A414ZR49</accession>
<reference evidence="1 2" key="1">
    <citation type="submission" date="2018-08" db="EMBL/GenBank/DDBJ databases">
        <title>A genome reference for cultivated species of the human gut microbiota.</title>
        <authorList>
            <person name="Zou Y."/>
            <person name="Xue W."/>
            <person name="Luo G."/>
        </authorList>
    </citation>
    <scope>NUCLEOTIDE SEQUENCE [LARGE SCALE GENOMIC DNA]</scope>
    <source>
        <strain evidence="1 2">AM16-11</strain>
    </source>
</reference>
<sequence length="76" mass="8925">MLNIVVINCDGKYVEYEWGSKKAFVRDMQSDNENIPMLDDPLAEVNTQDDNLQLWWRNTEGMTVDDLLEECKQELN</sequence>
<evidence type="ECO:0000313" key="2">
    <source>
        <dbReference type="Proteomes" id="UP000285865"/>
    </source>
</evidence>
<proteinExistence type="predicted"/>
<name>A0A414ZR49_9FIRM</name>
<evidence type="ECO:0000313" key="1">
    <source>
        <dbReference type="EMBL" id="RHI25742.1"/>
    </source>
</evidence>
<comment type="caution">
    <text evidence="1">The sequence shown here is derived from an EMBL/GenBank/DDBJ whole genome shotgun (WGS) entry which is preliminary data.</text>
</comment>
<dbReference type="AlphaFoldDB" id="A0A414ZR49"/>
<gene>
    <name evidence="1" type="ORF">DW172_03405</name>
</gene>
<protein>
    <submittedName>
        <fullName evidence="1">Uncharacterized protein</fullName>
    </submittedName>
</protein>
<dbReference type="EMBL" id="QRKN01000001">
    <property type="protein sequence ID" value="RHI25742.1"/>
    <property type="molecule type" value="Genomic_DNA"/>
</dbReference>
<dbReference type="RefSeq" id="WP_118257218.1">
    <property type="nucleotide sequence ID" value="NZ_QRKN01000001.1"/>
</dbReference>